<keyword evidence="5 7" id="KW-0472">Membrane</keyword>
<evidence type="ECO:0000256" key="1">
    <source>
        <dbReference type="ARBA" id="ARBA00004651"/>
    </source>
</evidence>
<organism evidence="9 10">
    <name type="scientific">Paenibacillus montaniterrae</name>
    <dbReference type="NCBI Taxonomy" id="429341"/>
    <lineage>
        <taxon>Bacteria</taxon>
        <taxon>Bacillati</taxon>
        <taxon>Bacillota</taxon>
        <taxon>Bacilli</taxon>
        <taxon>Bacillales</taxon>
        <taxon>Paenibacillaceae</taxon>
        <taxon>Paenibacillus</taxon>
    </lineage>
</organism>
<dbReference type="Proteomes" id="UP000683139">
    <property type="component" value="Unassembled WGS sequence"/>
</dbReference>
<keyword evidence="3 7" id="KW-0812">Transmembrane</keyword>
<accession>A0A919YQ27</accession>
<evidence type="ECO:0000313" key="9">
    <source>
        <dbReference type="EMBL" id="GIP18572.1"/>
    </source>
</evidence>
<feature type="transmembrane region" description="Helical" evidence="7">
    <location>
        <begin position="328"/>
        <end position="350"/>
    </location>
</feature>
<sequence length="446" mass="48008">MRSIWIFFKDLILLLRDKQALLTMIAMPLILIGILGMAFSNLFSESDTTSDVKVASFELAVVDLDQSTYSTRITNELLDQYLNDYIDLQLMSLAEMELALAQATVEQALIIPAGFEASINSGEQAAVTLITAGTSTYPELILNSALLQYSMTNAGIEASIALLTEHYAQQPPEAGMMTPEQPASDAGARAPGGQSAPSLPAADAGTRAPGGQPPSDLPAASELQQQAEQTVPLHIENVRGSSETVSSFQYYAVAMAVMFLLMTVVILIGSMIEEKNEPVYDRQLTTMLQPWQYMLGKFIGLFLISNLQLLVIVAGTALLFGVNWGNSTLGLMLTMLSFTMSTSGLGVFVGSFIQKESVFTNVGMIGTQILAAIGGSFVPIYLFPEWMHVAAKVVPNALALQMFLELMSGGAAADIWQEAAIATAVGIVLMLLAWLRLMKQGGERRV</sequence>
<proteinExistence type="predicted"/>
<reference evidence="9" key="1">
    <citation type="submission" date="2021-03" db="EMBL/GenBank/DDBJ databases">
        <title>Antimicrobial resistance genes in bacteria isolated from Japanese honey, and their potential for conferring macrolide and lincosamide resistance in the American foulbrood pathogen Paenibacillus larvae.</title>
        <authorList>
            <person name="Okamoto M."/>
            <person name="Kumagai M."/>
            <person name="Kanamori H."/>
            <person name="Takamatsu D."/>
        </authorList>
    </citation>
    <scope>NUCLEOTIDE SEQUENCE</scope>
    <source>
        <strain evidence="9">J40TS1</strain>
    </source>
</reference>
<feature type="transmembrane region" description="Helical" evidence="7">
    <location>
        <begin position="362"/>
        <end position="383"/>
    </location>
</feature>
<keyword evidence="4 7" id="KW-1133">Transmembrane helix</keyword>
<evidence type="ECO:0000256" key="5">
    <source>
        <dbReference type="ARBA" id="ARBA00023136"/>
    </source>
</evidence>
<evidence type="ECO:0000256" key="7">
    <source>
        <dbReference type="SAM" id="Phobius"/>
    </source>
</evidence>
<keyword evidence="2" id="KW-1003">Cell membrane</keyword>
<feature type="domain" description="ABC-2 type transporter transmembrane" evidence="8">
    <location>
        <begin position="21"/>
        <end position="435"/>
    </location>
</feature>
<dbReference type="PANTHER" id="PTHR30294">
    <property type="entry name" value="MEMBRANE COMPONENT OF ABC TRANSPORTER YHHJ-RELATED"/>
    <property type="match status" value="1"/>
</dbReference>
<dbReference type="EMBL" id="BOSE01000009">
    <property type="protein sequence ID" value="GIP18572.1"/>
    <property type="molecule type" value="Genomic_DNA"/>
</dbReference>
<dbReference type="RefSeq" id="WP_213519172.1">
    <property type="nucleotide sequence ID" value="NZ_BOSE01000009.1"/>
</dbReference>
<dbReference type="GO" id="GO:0140359">
    <property type="term" value="F:ABC-type transporter activity"/>
    <property type="evidence" value="ECO:0007669"/>
    <property type="project" value="InterPro"/>
</dbReference>
<feature type="transmembrane region" description="Helical" evidence="7">
    <location>
        <begin position="293"/>
        <end position="322"/>
    </location>
</feature>
<dbReference type="Gene3D" id="3.40.1710.10">
    <property type="entry name" value="abc type-2 transporter like domain"/>
    <property type="match status" value="1"/>
</dbReference>
<comment type="caution">
    <text evidence="9">The sequence shown here is derived from an EMBL/GenBank/DDBJ whole genome shotgun (WGS) entry which is preliminary data.</text>
</comment>
<evidence type="ECO:0000256" key="3">
    <source>
        <dbReference type="ARBA" id="ARBA00022692"/>
    </source>
</evidence>
<evidence type="ECO:0000256" key="6">
    <source>
        <dbReference type="SAM" id="MobiDB-lite"/>
    </source>
</evidence>
<dbReference type="GO" id="GO:0005886">
    <property type="term" value="C:plasma membrane"/>
    <property type="evidence" value="ECO:0007669"/>
    <property type="project" value="UniProtKB-SubCell"/>
</dbReference>
<name>A0A919YQ27_9BACL</name>
<dbReference type="InterPro" id="IPR051449">
    <property type="entry name" value="ABC-2_transporter_component"/>
</dbReference>
<evidence type="ECO:0000256" key="2">
    <source>
        <dbReference type="ARBA" id="ARBA00022475"/>
    </source>
</evidence>
<feature type="region of interest" description="Disordered" evidence="6">
    <location>
        <begin position="172"/>
        <end position="223"/>
    </location>
</feature>
<dbReference type="PANTHER" id="PTHR30294:SF48">
    <property type="entry name" value="LINEARMYCIN RESISTANCE PERMEASE PROTEIN LNRM"/>
    <property type="match status" value="1"/>
</dbReference>
<dbReference type="AlphaFoldDB" id="A0A919YQ27"/>
<gene>
    <name evidence="9" type="primary">yfiM</name>
    <name evidence="9" type="ORF">J40TS1_42140</name>
</gene>
<dbReference type="InterPro" id="IPR013525">
    <property type="entry name" value="ABC2_TM"/>
</dbReference>
<protein>
    <submittedName>
        <fullName evidence="9">Transport permease YfiM</fullName>
    </submittedName>
</protein>
<feature type="transmembrane region" description="Helical" evidence="7">
    <location>
        <begin position="248"/>
        <end position="272"/>
    </location>
</feature>
<feature type="transmembrane region" description="Helical" evidence="7">
    <location>
        <begin position="415"/>
        <end position="435"/>
    </location>
</feature>
<keyword evidence="10" id="KW-1185">Reference proteome</keyword>
<evidence type="ECO:0000256" key="4">
    <source>
        <dbReference type="ARBA" id="ARBA00022989"/>
    </source>
</evidence>
<comment type="subcellular location">
    <subcellularLocation>
        <location evidence="1">Cell membrane</location>
        <topology evidence="1">Multi-pass membrane protein</topology>
    </subcellularLocation>
</comment>
<feature type="transmembrane region" description="Helical" evidence="7">
    <location>
        <begin position="21"/>
        <end position="43"/>
    </location>
</feature>
<evidence type="ECO:0000259" key="8">
    <source>
        <dbReference type="Pfam" id="PF12698"/>
    </source>
</evidence>
<dbReference type="Pfam" id="PF12698">
    <property type="entry name" value="ABC2_membrane_3"/>
    <property type="match status" value="1"/>
</dbReference>
<evidence type="ECO:0000313" key="10">
    <source>
        <dbReference type="Proteomes" id="UP000683139"/>
    </source>
</evidence>